<accession>A0ABX7IAA5</accession>
<evidence type="ECO:0000256" key="2">
    <source>
        <dbReference type="ARBA" id="ARBA00022649"/>
    </source>
</evidence>
<dbReference type="Proteomes" id="UP000612680">
    <property type="component" value="Chromosome"/>
</dbReference>
<dbReference type="InterPro" id="IPR007712">
    <property type="entry name" value="RelE/ParE_toxin"/>
</dbReference>
<dbReference type="Gene3D" id="3.30.2310.20">
    <property type="entry name" value="RelE-like"/>
    <property type="match status" value="1"/>
</dbReference>
<dbReference type="EMBL" id="CP056775">
    <property type="protein sequence ID" value="QRR02653.1"/>
    <property type="molecule type" value="Genomic_DNA"/>
</dbReference>
<evidence type="ECO:0000256" key="1">
    <source>
        <dbReference type="ARBA" id="ARBA00006226"/>
    </source>
</evidence>
<organism evidence="3 4">
    <name type="scientific">Dyadobacter sandarakinus</name>
    <dbReference type="NCBI Taxonomy" id="2747268"/>
    <lineage>
        <taxon>Bacteria</taxon>
        <taxon>Pseudomonadati</taxon>
        <taxon>Bacteroidota</taxon>
        <taxon>Cytophagia</taxon>
        <taxon>Cytophagales</taxon>
        <taxon>Spirosomataceae</taxon>
        <taxon>Dyadobacter</taxon>
    </lineage>
</organism>
<keyword evidence="2" id="KW-1277">Toxin-antitoxin system</keyword>
<dbReference type="SUPFAM" id="SSF143011">
    <property type="entry name" value="RelE-like"/>
    <property type="match status" value="1"/>
</dbReference>
<dbReference type="Pfam" id="PF05016">
    <property type="entry name" value="ParE_toxin"/>
    <property type="match status" value="1"/>
</dbReference>
<gene>
    <name evidence="3" type="ORF">HWI92_17905</name>
</gene>
<dbReference type="InterPro" id="IPR035093">
    <property type="entry name" value="RelE/ParE_toxin_dom_sf"/>
</dbReference>
<proteinExistence type="inferred from homology"/>
<reference evidence="3 4" key="1">
    <citation type="submission" date="2020-06" db="EMBL/GenBank/DDBJ databases">
        <title>Dyadobacter sandarakinus sp. nov., isolated from the soil of the Arctic Yellow River Station.</title>
        <authorList>
            <person name="Zhang Y."/>
            <person name="Peng F."/>
        </authorList>
    </citation>
    <scope>NUCLEOTIDE SEQUENCE [LARGE SCALE GENOMIC DNA]</scope>
    <source>
        <strain evidence="3 4">Q3-56</strain>
    </source>
</reference>
<dbReference type="PANTHER" id="PTHR35601:SF1">
    <property type="entry name" value="TOXIN RELE"/>
    <property type="match status" value="1"/>
</dbReference>
<keyword evidence="4" id="KW-1185">Reference proteome</keyword>
<evidence type="ECO:0000313" key="4">
    <source>
        <dbReference type="Proteomes" id="UP000612680"/>
    </source>
</evidence>
<comment type="similarity">
    <text evidence="1">Belongs to the RelE toxin family.</text>
</comment>
<dbReference type="PANTHER" id="PTHR35601">
    <property type="entry name" value="TOXIN RELE"/>
    <property type="match status" value="1"/>
</dbReference>
<evidence type="ECO:0000313" key="3">
    <source>
        <dbReference type="EMBL" id="QRR02653.1"/>
    </source>
</evidence>
<protein>
    <submittedName>
        <fullName evidence="3">Type II toxin-antitoxin system RelE/ParE family toxin</fullName>
    </submittedName>
</protein>
<sequence>MNKKYQIVILKTAQKEIKKLQTPTAEKIFTTIRTLATDPRPSGCKKLVATKNSYRIRVGNFRILYTIEDQIKIVEVSGVKHRREAYD</sequence>
<name>A0ABX7IAA5_9BACT</name>